<evidence type="ECO:0000256" key="13">
    <source>
        <dbReference type="PROSITE-ProRule" id="PRU00023"/>
    </source>
</evidence>
<evidence type="ECO:0000256" key="3">
    <source>
        <dbReference type="ARBA" id="ARBA00022490"/>
    </source>
</evidence>
<keyword evidence="6" id="KW-0677">Repeat</keyword>
<evidence type="ECO:0000256" key="14">
    <source>
        <dbReference type="PROSITE-ProRule" id="PRU01389"/>
    </source>
</evidence>
<dbReference type="InterPro" id="IPR041175">
    <property type="entry name" value="VLRF1/Vms1"/>
</dbReference>
<evidence type="ECO:0000313" key="17">
    <source>
        <dbReference type="Ensembl" id="ENSHCOP00000026832.1"/>
    </source>
</evidence>
<dbReference type="InterPro" id="IPR036770">
    <property type="entry name" value="Ankyrin_rpt-contain_sf"/>
</dbReference>
<feature type="repeat" description="ANK" evidence="13">
    <location>
        <begin position="480"/>
        <end position="512"/>
    </location>
</feature>
<accession>A0A3Q2Z593</accession>
<evidence type="ECO:0000256" key="10">
    <source>
        <dbReference type="ARBA" id="ARBA00022833"/>
    </source>
</evidence>
<dbReference type="InterPro" id="IPR047139">
    <property type="entry name" value="ANKZ1/VMS1"/>
</dbReference>
<dbReference type="InterPro" id="IPR002110">
    <property type="entry name" value="Ankyrin_rpt"/>
</dbReference>
<dbReference type="GeneTree" id="ENSGT00390000005911"/>
<dbReference type="Ensembl" id="ENSHCOT00000022377.1">
    <property type="protein sequence ID" value="ENSHCOP00000026832.1"/>
    <property type="gene ID" value="ENSHCOG00000018225.1"/>
</dbReference>
<comment type="similarity">
    <text evidence="2 14">Belongs to the ANKZF1/VMS1 family.</text>
</comment>
<keyword evidence="18" id="KW-1185">Reference proteome</keyword>
<dbReference type="PROSITE" id="PS52044">
    <property type="entry name" value="VLRF1"/>
    <property type="match status" value="1"/>
</dbReference>
<feature type="region of interest" description="Disordered" evidence="15">
    <location>
        <begin position="78"/>
        <end position="128"/>
    </location>
</feature>
<protein>
    <submittedName>
        <fullName evidence="17">Ankyrin repeat and zinc finger peptidyl tRNA hydrolase 1</fullName>
    </submittedName>
</protein>
<keyword evidence="9 14" id="KW-0378">Hydrolase</keyword>
<evidence type="ECO:0000256" key="2">
    <source>
        <dbReference type="ARBA" id="ARBA00009262"/>
    </source>
</evidence>
<keyword evidence="12" id="KW-0175">Coiled coil</keyword>
<evidence type="ECO:0000256" key="4">
    <source>
        <dbReference type="ARBA" id="ARBA00022722"/>
    </source>
</evidence>
<evidence type="ECO:0000259" key="16">
    <source>
        <dbReference type="PROSITE" id="PS52044"/>
    </source>
</evidence>
<evidence type="ECO:0000256" key="15">
    <source>
        <dbReference type="SAM" id="MobiDB-lite"/>
    </source>
</evidence>
<dbReference type="Proteomes" id="UP000264820">
    <property type="component" value="Unplaced"/>
</dbReference>
<feature type="domain" description="VLRF1" evidence="16">
    <location>
        <begin position="133"/>
        <end position="303"/>
    </location>
</feature>
<dbReference type="GO" id="GO:0004519">
    <property type="term" value="F:endonuclease activity"/>
    <property type="evidence" value="ECO:0007669"/>
    <property type="project" value="UniProtKB-KW"/>
</dbReference>
<dbReference type="PANTHER" id="PTHR16036:SF2">
    <property type="entry name" value="TRNA ENDONUCLEASE ANKZF1"/>
    <property type="match status" value="1"/>
</dbReference>
<evidence type="ECO:0000256" key="6">
    <source>
        <dbReference type="ARBA" id="ARBA00022737"/>
    </source>
</evidence>
<proteinExistence type="inferred from homology"/>
<dbReference type="GO" id="GO:0008270">
    <property type="term" value="F:zinc ion binding"/>
    <property type="evidence" value="ECO:0007669"/>
    <property type="project" value="UniProtKB-KW"/>
</dbReference>
<dbReference type="InterPro" id="IPR041540">
    <property type="entry name" value="VATC"/>
</dbReference>
<feature type="compositionally biased region" description="Acidic residues" evidence="15">
    <location>
        <begin position="98"/>
        <end position="110"/>
    </location>
</feature>
<dbReference type="AlphaFoldDB" id="A0A3Q2Z593"/>
<sequence length="670" mass="75651">MSFQVFDMKPVSPDHCSIFDLSTQDEALTGFKEVNSILKQSGANGEPASESIKNMEHYKLDWHRFNLRLKMSRKPPVTAEEFERKTGADLSSISGSETDSEEEESDGDEGETGRSAAGGDNDNSDDTSLMTGRLSSKVLFQDSAGQYLTVYRFSLSICEANRLHSFHIVQCLLTLLFFFLRKEVLQHKTFHRYTVRAKRGTGQGLKDSQNRSHAPKSAGATLRRYNEAALVKDIQDLLVNWSDHLKEASAIFVRAPRYNKAIFFGGRTSPLDKKDSRVRSIPFATRRATFREVQRVHNELATVHVYGKLNYYTCTVLYVYSMFFCFFLSNKEETQSSSDVEERGEIQFEMVESTIGTQDLKEFDIQPSRHHRKSNKMMSGGAALLRTSAIENGWIFHIEEMILFRARIVTSIPSRPIEATEDSSCEYSLRDALFTACKVGDVAALCHLLHLSDEPRELSVREAVDTDSPLTILNKHIDSSGFTLLHVASAAAQKAVVRLLLDAGADPACSDYKGQTPYNVSPDKDTRNVFRKYMGDNPDKYDYNKARVPGPLTAEIESMKTEKKKAQKALKKLREKTQKEEKRQQQMELEEKKKFASLSDREKRALAAERRLAEQVAATGASLSNIKYVRCWLCGESLLGKIPFQYLDFSFCSPRCVQAHRKVNTPAGKS</sequence>
<evidence type="ECO:0000256" key="12">
    <source>
        <dbReference type="ARBA" id="ARBA00023054"/>
    </source>
</evidence>
<dbReference type="STRING" id="109280.ENSHCOP00000026832"/>
<dbReference type="PANTHER" id="PTHR16036">
    <property type="entry name" value="ANKYRIN REPEAT AND ZINC FINGER DOMAIN-CONTAINING PROTEIN 1"/>
    <property type="match status" value="1"/>
</dbReference>
<evidence type="ECO:0000256" key="5">
    <source>
        <dbReference type="ARBA" id="ARBA00022723"/>
    </source>
</evidence>
<dbReference type="SMART" id="SM00248">
    <property type="entry name" value="ANK"/>
    <property type="match status" value="2"/>
</dbReference>
<dbReference type="Pfam" id="PF18826">
    <property type="entry name" value="bVLRF1"/>
    <property type="match status" value="1"/>
</dbReference>
<name>A0A3Q2Z593_HIPCM</name>
<evidence type="ECO:0000313" key="18">
    <source>
        <dbReference type="Proteomes" id="UP000264820"/>
    </source>
</evidence>
<reference evidence="17" key="2">
    <citation type="submission" date="2025-09" db="UniProtKB">
        <authorList>
            <consortium name="Ensembl"/>
        </authorList>
    </citation>
    <scope>IDENTIFICATION</scope>
</reference>
<keyword evidence="8" id="KW-0863">Zinc-finger</keyword>
<evidence type="ECO:0000256" key="8">
    <source>
        <dbReference type="ARBA" id="ARBA00022771"/>
    </source>
</evidence>
<feature type="active site" evidence="14">
    <location>
        <position position="203"/>
    </location>
</feature>
<dbReference type="GO" id="GO:0005737">
    <property type="term" value="C:cytoplasm"/>
    <property type="evidence" value="ECO:0007669"/>
    <property type="project" value="UniProtKB-SubCell"/>
</dbReference>
<keyword evidence="4 14" id="KW-0540">Nuclease</keyword>
<organism evidence="17 18">
    <name type="scientific">Hippocampus comes</name>
    <name type="common">Tiger tail seahorse</name>
    <dbReference type="NCBI Taxonomy" id="109280"/>
    <lineage>
        <taxon>Eukaryota</taxon>
        <taxon>Metazoa</taxon>
        <taxon>Chordata</taxon>
        <taxon>Craniata</taxon>
        <taxon>Vertebrata</taxon>
        <taxon>Euteleostomi</taxon>
        <taxon>Actinopterygii</taxon>
        <taxon>Neopterygii</taxon>
        <taxon>Teleostei</taxon>
        <taxon>Neoteleostei</taxon>
        <taxon>Acanthomorphata</taxon>
        <taxon>Syngnathiaria</taxon>
        <taxon>Syngnathiformes</taxon>
        <taxon>Syngnathoidei</taxon>
        <taxon>Syngnathidae</taxon>
        <taxon>Hippocampus</taxon>
    </lineage>
</organism>
<dbReference type="Pfam" id="PF00023">
    <property type="entry name" value="Ank"/>
    <property type="match status" value="1"/>
</dbReference>
<evidence type="ECO:0000256" key="9">
    <source>
        <dbReference type="ARBA" id="ARBA00022801"/>
    </source>
</evidence>
<comment type="subcellular location">
    <subcellularLocation>
        <location evidence="1">Cytoplasm</location>
    </subcellularLocation>
</comment>
<keyword evidence="5" id="KW-0479">Metal-binding</keyword>
<feature type="region of interest" description="Disordered" evidence="15">
    <location>
        <begin position="575"/>
        <end position="596"/>
    </location>
</feature>
<keyword evidence="7 14" id="KW-0255">Endonuclease</keyword>
<dbReference type="PROSITE" id="PS50297">
    <property type="entry name" value="ANK_REP_REGION"/>
    <property type="match status" value="1"/>
</dbReference>
<dbReference type="SUPFAM" id="SSF48403">
    <property type="entry name" value="Ankyrin repeat"/>
    <property type="match status" value="1"/>
</dbReference>
<keyword evidence="10" id="KW-0862">Zinc</keyword>
<keyword evidence="3 14" id="KW-0963">Cytoplasm</keyword>
<keyword evidence="11 13" id="KW-0040">ANK repeat</keyword>
<evidence type="ECO:0000256" key="11">
    <source>
        <dbReference type="ARBA" id="ARBA00023043"/>
    </source>
</evidence>
<dbReference type="PROSITE" id="PS50088">
    <property type="entry name" value="ANK_REPEAT"/>
    <property type="match status" value="1"/>
</dbReference>
<evidence type="ECO:0000256" key="1">
    <source>
        <dbReference type="ARBA" id="ARBA00004496"/>
    </source>
</evidence>
<comment type="domain">
    <text evidence="14">The VLRF1 domain mediates binding to the 60S ribosomal subunit.</text>
</comment>
<dbReference type="GO" id="GO:0016787">
    <property type="term" value="F:hydrolase activity"/>
    <property type="evidence" value="ECO:0007669"/>
    <property type="project" value="UniProtKB-KW"/>
</dbReference>
<evidence type="ECO:0000256" key="7">
    <source>
        <dbReference type="ARBA" id="ARBA00022759"/>
    </source>
</evidence>
<dbReference type="Pfam" id="PF18716">
    <property type="entry name" value="VATC"/>
    <property type="match status" value="1"/>
</dbReference>
<reference evidence="17" key="1">
    <citation type="submission" date="2025-08" db="UniProtKB">
        <authorList>
            <consortium name="Ensembl"/>
        </authorList>
    </citation>
    <scope>IDENTIFICATION</scope>
</reference>
<dbReference type="GO" id="GO:0036503">
    <property type="term" value="P:ERAD pathway"/>
    <property type="evidence" value="ECO:0007669"/>
    <property type="project" value="TreeGrafter"/>
</dbReference>
<dbReference type="Gene3D" id="1.25.40.20">
    <property type="entry name" value="Ankyrin repeat-containing domain"/>
    <property type="match status" value="1"/>
</dbReference>